<dbReference type="PANTHER" id="PTHR43310">
    <property type="entry name" value="SULFATE TRANSPORTER YBAR-RELATED"/>
    <property type="match status" value="1"/>
</dbReference>
<evidence type="ECO:0000256" key="2">
    <source>
        <dbReference type="ARBA" id="ARBA00022692"/>
    </source>
</evidence>
<feature type="transmembrane region" description="Helical" evidence="5">
    <location>
        <begin position="243"/>
        <end position="264"/>
    </location>
</feature>
<keyword evidence="3 5" id="KW-1133">Transmembrane helix</keyword>
<accession>A0AAJ0CXM0</accession>
<feature type="transmembrane region" description="Helical" evidence="5">
    <location>
        <begin position="131"/>
        <end position="151"/>
    </location>
</feature>
<organism evidence="7 8">
    <name type="scientific">Conoideocrella luteorostrata</name>
    <dbReference type="NCBI Taxonomy" id="1105319"/>
    <lineage>
        <taxon>Eukaryota</taxon>
        <taxon>Fungi</taxon>
        <taxon>Dikarya</taxon>
        <taxon>Ascomycota</taxon>
        <taxon>Pezizomycotina</taxon>
        <taxon>Sordariomycetes</taxon>
        <taxon>Hypocreomycetidae</taxon>
        <taxon>Hypocreales</taxon>
        <taxon>Clavicipitaceae</taxon>
        <taxon>Conoideocrella</taxon>
    </lineage>
</organism>
<proteinExistence type="predicted"/>
<comment type="subcellular location">
    <subcellularLocation>
        <location evidence="1">Membrane</location>
        <topology evidence="1">Multi-pass membrane protein</topology>
    </subcellularLocation>
</comment>
<feature type="transmembrane region" description="Helical" evidence="5">
    <location>
        <begin position="389"/>
        <end position="407"/>
    </location>
</feature>
<dbReference type="EMBL" id="JASWJB010000012">
    <property type="protein sequence ID" value="KAK2612805.1"/>
    <property type="molecule type" value="Genomic_DNA"/>
</dbReference>
<reference evidence="7" key="1">
    <citation type="submission" date="2023-06" db="EMBL/GenBank/DDBJ databases">
        <title>Conoideocrella luteorostrata (Hypocreales: Clavicipitaceae), a potential biocontrol fungus for elongate hemlock scale in United States Christmas tree production areas.</title>
        <authorList>
            <person name="Barrett H."/>
            <person name="Lovett B."/>
            <person name="Macias A.M."/>
            <person name="Stajich J.E."/>
            <person name="Kasson M.T."/>
        </authorList>
    </citation>
    <scope>NUCLEOTIDE SEQUENCE</scope>
    <source>
        <strain evidence="7">ARSEF 14590</strain>
    </source>
</reference>
<dbReference type="GO" id="GO:0016020">
    <property type="term" value="C:membrane"/>
    <property type="evidence" value="ECO:0007669"/>
    <property type="project" value="UniProtKB-SubCell"/>
</dbReference>
<evidence type="ECO:0000313" key="7">
    <source>
        <dbReference type="EMBL" id="KAK2612805.1"/>
    </source>
</evidence>
<name>A0AAJ0CXM0_9HYPO</name>
<evidence type="ECO:0000256" key="3">
    <source>
        <dbReference type="ARBA" id="ARBA00022989"/>
    </source>
</evidence>
<feature type="transmembrane region" description="Helical" evidence="5">
    <location>
        <begin position="318"/>
        <end position="340"/>
    </location>
</feature>
<evidence type="ECO:0000256" key="5">
    <source>
        <dbReference type="SAM" id="Phobius"/>
    </source>
</evidence>
<dbReference type="InterPro" id="IPR011547">
    <property type="entry name" value="SLC26A/SulP_dom"/>
</dbReference>
<dbReference type="Proteomes" id="UP001251528">
    <property type="component" value="Unassembled WGS sequence"/>
</dbReference>
<keyword evidence="8" id="KW-1185">Reference proteome</keyword>
<feature type="transmembrane region" description="Helical" evidence="5">
    <location>
        <begin position="413"/>
        <end position="432"/>
    </location>
</feature>
<feature type="transmembrane region" description="Helical" evidence="5">
    <location>
        <begin position="201"/>
        <end position="222"/>
    </location>
</feature>
<evidence type="ECO:0000313" key="8">
    <source>
        <dbReference type="Proteomes" id="UP001251528"/>
    </source>
</evidence>
<evidence type="ECO:0000259" key="6">
    <source>
        <dbReference type="PROSITE" id="PS50801"/>
    </source>
</evidence>
<evidence type="ECO:0000256" key="1">
    <source>
        <dbReference type="ARBA" id="ARBA00004141"/>
    </source>
</evidence>
<evidence type="ECO:0000256" key="4">
    <source>
        <dbReference type="ARBA" id="ARBA00023136"/>
    </source>
</evidence>
<protein>
    <recommendedName>
        <fullName evidence="6">STAS domain-containing protein</fullName>
    </recommendedName>
</protein>
<feature type="transmembrane region" description="Helical" evidence="5">
    <location>
        <begin position="163"/>
        <end position="181"/>
    </location>
</feature>
<gene>
    <name evidence="7" type="ORF">QQS21_001257</name>
</gene>
<dbReference type="InterPro" id="IPR052706">
    <property type="entry name" value="Membrane-Transporter-like"/>
</dbReference>
<comment type="caution">
    <text evidence="7">The sequence shown here is derived from an EMBL/GenBank/DDBJ whole genome shotgun (WGS) entry which is preliminary data.</text>
</comment>
<dbReference type="InterPro" id="IPR002645">
    <property type="entry name" value="STAS_dom"/>
</dbReference>
<keyword evidence="2 5" id="KW-0812">Transmembrane</keyword>
<dbReference type="InterPro" id="IPR036513">
    <property type="entry name" value="STAS_dom_sf"/>
</dbReference>
<dbReference type="Gene3D" id="3.30.750.24">
    <property type="entry name" value="STAS domain"/>
    <property type="match status" value="1"/>
</dbReference>
<feature type="domain" description="STAS" evidence="6">
    <location>
        <begin position="551"/>
        <end position="665"/>
    </location>
</feature>
<sequence>MFERQKRQVFETMAGCRWRDVVQNVPSRLSRGLPSVILAVLLNALDAASTGLLVFPSAQQSPAFANLQVQAMSIYIMSTIMSQLVMTLGGSLFPGALGSMLIEVLPFVRGIATDIQGRLGADSPKLLPTVLAAYAITSFLIGFCFLALGLLRMGWMVEYIPSTVLNGTIGAIGLSLFMLGLELTLPPVSSEITLPSTKNVLFTAQHAPLLVASVVPTVLLCVSMRSEKFSKLTRGLTDHAMYVPTYVISIAAVFWITVAAKGYANGPGMETLAATGWLFTVQASPGDSDGQSALWNYWKLFDLNLIEWGAMVAATQNILLLLIIGVLNLPIFIPAMGVMLNEPAYNMDWELVGHGLSNIFSGAVGSLPNLVVLANSRLFTFANGGRPEALVATGFTVVLFFYSTHLLTYVPTIVASTLVLFLGLDLLIEALWTSALELLWSEWTVVLGTVLACTVIGFLPGFLIGLGLAILQHLGWELYDSRALSVTIYQHASRKNKSLFALVIAMAKENQVIHTDRDVNSPPRASGRKASSVTSLSLHDGCWADSSPTDVISVSGNLFFATIPSLEHQLEVALKKATNQVVLDFSNAHRCETCVGQLIKRKVQQYSSEVRPQPLSFAGFQPDSGLVLDLSRGGISCFWPQFSEAERGEDEISCYPELSHALSAWSNLPQSSPSRTSDDDVLRAADALLGGVNTGHSIRTAFPEESISIHRLGAGQWIEIHAPSCVFIVQGAFKVREAIKPLDDFPKTRWAYQSRRDFATMIAAALRVALNKGRRVIYGTKPTLDDESYPERAPLLGSIDGNVVLRTGDCYCVQDQSDLERSGEAQSIIAMCENCWAISLPGGEDVEAVRQFLARLEMNRAESNGRIWRL</sequence>
<dbReference type="Pfam" id="PF00916">
    <property type="entry name" value="Sulfate_transp"/>
    <property type="match status" value="1"/>
</dbReference>
<dbReference type="PROSITE" id="PS50801">
    <property type="entry name" value="STAS"/>
    <property type="match status" value="1"/>
</dbReference>
<keyword evidence="4 5" id="KW-0472">Membrane</keyword>
<feature type="transmembrane region" description="Helical" evidence="5">
    <location>
        <begin position="444"/>
        <end position="471"/>
    </location>
</feature>
<dbReference type="PANTHER" id="PTHR43310:SF4">
    <property type="entry name" value="AFR304WP"/>
    <property type="match status" value="1"/>
</dbReference>
<dbReference type="AlphaFoldDB" id="A0AAJ0CXM0"/>